<dbReference type="AlphaFoldDB" id="A0A392QJU4"/>
<comment type="caution">
    <text evidence="2">The sequence shown here is derived from an EMBL/GenBank/DDBJ whole genome shotgun (WGS) entry which is preliminary data.</text>
</comment>
<sequence>LNEQYWWSIEGIKGCGVLPVYAVACVLALDGSSIISKEIGKLKSSAQDFDEFDLLLENDIDELQPRATGGEVRSSNNENEDDQEQPSYSCKEEEHPCCSIGMKLSPTF</sequence>
<dbReference type="Proteomes" id="UP000265520">
    <property type="component" value="Unassembled WGS sequence"/>
</dbReference>
<name>A0A392QJU4_9FABA</name>
<feature type="region of interest" description="Disordered" evidence="1">
    <location>
        <begin position="64"/>
        <end position="95"/>
    </location>
</feature>
<protein>
    <submittedName>
        <fullName evidence="2">Putative disease resistance protein (TIR-NBS-LRR class)</fullName>
    </submittedName>
</protein>
<accession>A0A392QJU4</accession>
<proteinExistence type="predicted"/>
<organism evidence="2 3">
    <name type="scientific">Trifolium medium</name>
    <dbReference type="NCBI Taxonomy" id="97028"/>
    <lineage>
        <taxon>Eukaryota</taxon>
        <taxon>Viridiplantae</taxon>
        <taxon>Streptophyta</taxon>
        <taxon>Embryophyta</taxon>
        <taxon>Tracheophyta</taxon>
        <taxon>Spermatophyta</taxon>
        <taxon>Magnoliopsida</taxon>
        <taxon>eudicotyledons</taxon>
        <taxon>Gunneridae</taxon>
        <taxon>Pentapetalae</taxon>
        <taxon>rosids</taxon>
        <taxon>fabids</taxon>
        <taxon>Fabales</taxon>
        <taxon>Fabaceae</taxon>
        <taxon>Papilionoideae</taxon>
        <taxon>50 kb inversion clade</taxon>
        <taxon>NPAAA clade</taxon>
        <taxon>Hologalegina</taxon>
        <taxon>IRL clade</taxon>
        <taxon>Trifolieae</taxon>
        <taxon>Trifolium</taxon>
    </lineage>
</organism>
<feature type="non-terminal residue" evidence="2">
    <location>
        <position position="1"/>
    </location>
</feature>
<evidence type="ECO:0000256" key="1">
    <source>
        <dbReference type="SAM" id="MobiDB-lite"/>
    </source>
</evidence>
<evidence type="ECO:0000313" key="3">
    <source>
        <dbReference type="Proteomes" id="UP000265520"/>
    </source>
</evidence>
<evidence type="ECO:0000313" key="2">
    <source>
        <dbReference type="EMBL" id="MCI24219.1"/>
    </source>
</evidence>
<dbReference type="EMBL" id="LXQA010140211">
    <property type="protein sequence ID" value="MCI24219.1"/>
    <property type="molecule type" value="Genomic_DNA"/>
</dbReference>
<reference evidence="2 3" key="1">
    <citation type="journal article" date="2018" name="Front. Plant Sci.">
        <title>Red Clover (Trifolium pratense) and Zigzag Clover (T. medium) - A Picture of Genomic Similarities and Differences.</title>
        <authorList>
            <person name="Dluhosova J."/>
            <person name="Istvanek J."/>
            <person name="Nedelnik J."/>
            <person name="Repkova J."/>
        </authorList>
    </citation>
    <scope>NUCLEOTIDE SEQUENCE [LARGE SCALE GENOMIC DNA]</scope>
    <source>
        <strain evidence="3">cv. 10/8</strain>
        <tissue evidence="2">Leaf</tissue>
    </source>
</reference>
<keyword evidence="3" id="KW-1185">Reference proteome</keyword>